<dbReference type="Proteomes" id="UP000290572">
    <property type="component" value="Unassembled WGS sequence"/>
</dbReference>
<evidence type="ECO:0000313" key="3">
    <source>
        <dbReference type="Proteomes" id="UP000290572"/>
    </source>
</evidence>
<keyword evidence="3" id="KW-1185">Reference proteome</keyword>
<protein>
    <submittedName>
        <fullName evidence="2">Coiled-coil domain-containing protein 106</fullName>
    </submittedName>
</protein>
<evidence type="ECO:0000256" key="1">
    <source>
        <dbReference type="SAM" id="Coils"/>
    </source>
</evidence>
<reference evidence="2 3" key="1">
    <citation type="submission" date="2018-03" db="EMBL/GenBank/DDBJ databases">
        <title>Draft genome sequence of Rohu Carp (Labeo rohita).</title>
        <authorList>
            <person name="Das P."/>
            <person name="Kushwaha B."/>
            <person name="Joshi C.G."/>
            <person name="Kumar D."/>
            <person name="Nagpure N.S."/>
            <person name="Sahoo L."/>
            <person name="Das S.P."/>
            <person name="Bit A."/>
            <person name="Patnaik S."/>
            <person name="Meher P.K."/>
            <person name="Jayasankar P."/>
            <person name="Koringa P.G."/>
            <person name="Patel N.V."/>
            <person name="Hinsu A.T."/>
            <person name="Kumar R."/>
            <person name="Pandey M."/>
            <person name="Agarwal S."/>
            <person name="Srivastava S."/>
            <person name="Singh M."/>
            <person name="Iquebal M.A."/>
            <person name="Jaiswal S."/>
            <person name="Angadi U.B."/>
            <person name="Kumar N."/>
            <person name="Raza M."/>
            <person name="Shah T.M."/>
            <person name="Rai A."/>
            <person name="Jena J.K."/>
        </authorList>
    </citation>
    <scope>NUCLEOTIDE SEQUENCE [LARGE SCALE GENOMIC DNA]</scope>
    <source>
        <strain evidence="2">DASCIFA01</strain>
        <tissue evidence="2">Testis</tissue>
    </source>
</reference>
<keyword evidence="1" id="KW-0175">Coiled coil</keyword>
<sequence>MPRSLAEVERWKATEYRQFMVPKIKISLPPSGSGNSISSLGSGSVSKVEFLEAKIEWQEKMMKDLEQELNFLLEQILLGKKKINQRAS</sequence>
<accession>A0A498N876</accession>
<dbReference type="AlphaFoldDB" id="A0A498N876"/>
<comment type="caution">
    <text evidence="2">The sequence shown here is derived from an EMBL/GenBank/DDBJ whole genome shotgun (WGS) entry which is preliminary data.</text>
</comment>
<dbReference type="EMBL" id="QBIY01011929">
    <property type="protein sequence ID" value="RXN27902.1"/>
    <property type="molecule type" value="Genomic_DNA"/>
</dbReference>
<proteinExistence type="predicted"/>
<gene>
    <name evidence="2" type="ORF">ROHU_005415</name>
</gene>
<organism evidence="2 3">
    <name type="scientific">Labeo rohita</name>
    <name type="common">Indian major carp</name>
    <name type="synonym">Cyprinus rohita</name>
    <dbReference type="NCBI Taxonomy" id="84645"/>
    <lineage>
        <taxon>Eukaryota</taxon>
        <taxon>Metazoa</taxon>
        <taxon>Chordata</taxon>
        <taxon>Craniata</taxon>
        <taxon>Vertebrata</taxon>
        <taxon>Euteleostomi</taxon>
        <taxon>Actinopterygii</taxon>
        <taxon>Neopterygii</taxon>
        <taxon>Teleostei</taxon>
        <taxon>Ostariophysi</taxon>
        <taxon>Cypriniformes</taxon>
        <taxon>Cyprinidae</taxon>
        <taxon>Labeoninae</taxon>
        <taxon>Labeonini</taxon>
        <taxon>Labeo</taxon>
    </lineage>
</organism>
<name>A0A498N876_LABRO</name>
<feature type="coiled-coil region" evidence="1">
    <location>
        <begin position="48"/>
        <end position="82"/>
    </location>
</feature>
<evidence type="ECO:0000313" key="2">
    <source>
        <dbReference type="EMBL" id="RXN27902.1"/>
    </source>
</evidence>